<name>A0A1J9QUR4_9EURO</name>
<organism evidence="2 3">
    <name type="scientific">Emergomyces pasteurianus Ep9510</name>
    <dbReference type="NCBI Taxonomy" id="1447872"/>
    <lineage>
        <taxon>Eukaryota</taxon>
        <taxon>Fungi</taxon>
        <taxon>Dikarya</taxon>
        <taxon>Ascomycota</taxon>
        <taxon>Pezizomycotina</taxon>
        <taxon>Eurotiomycetes</taxon>
        <taxon>Eurotiomycetidae</taxon>
        <taxon>Onygenales</taxon>
        <taxon>Ajellomycetaceae</taxon>
        <taxon>Emergomyces</taxon>
    </lineage>
</organism>
<feature type="compositionally biased region" description="Low complexity" evidence="1">
    <location>
        <begin position="15"/>
        <end position="34"/>
    </location>
</feature>
<sequence>MSTSNRADMARTSDNSQASAQRSAASSQRTANQSGLGQQQEISRWSPNTSSRATSTAGDTAQGPSRMQHSAGSTTATRGSPTSNTTSNISSTGNVEAARERTLSALEHGAQFASESERNAETLISAVTQNPQAAQQLSSSGRYAQDRRG</sequence>
<dbReference type="EMBL" id="LGRN01000007">
    <property type="protein sequence ID" value="OJD19612.1"/>
    <property type="molecule type" value="Genomic_DNA"/>
</dbReference>
<dbReference type="Proteomes" id="UP000182235">
    <property type="component" value="Unassembled WGS sequence"/>
</dbReference>
<evidence type="ECO:0000256" key="1">
    <source>
        <dbReference type="SAM" id="MobiDB-lite"/>
    </source>
</evidence>
<dbReference type="VEuPathDB" id="FungiDB:AJ78_00469"/>
<gene>
    <name evidence="2" type="ORF">AJ78_00469</name>
</gene>
<feature type="region of interest" description="Disordered" evidence="1">
    <location>
        <begin position="1"/>
        <end position="149"/>
    </location>
</feature>
<feature type="compositionally biased region" description="Low complexity" evidence="1">
    <location>
        <begin position="82"/>
        <end position="92"/>
    </location>
</feature>
<dbReference type="AlphaFoldDB" id="A0A1J9QUR4"/>
<evidence type="ECO:0000313" key="2">
    <source>
        <dbReference type="EMBL" id="OJD19612.1"/>
    </source>
</evidence>
<evidence type="ECO:0000313" key="3">
    <source>
        <dbReference type="Proteomes" id="UP000182235"/>
    </source>
</evidence>
<feature type="compositionally biased region" description="Polar residues" evidence="1">
    <location>
        <begin position="125"/>
        <end position="142"/>
    </location>
</feature>
<protein>
    <submittedName>
        <fullName evidence="2">Uncharacterized protein</fullName>
    </submittedName>
</protein>
<proteinExistence type="predicted"/>
<keyword evidence="3" id="KW-1185">Reference proteome</keyword>
<dbReference type="OrthoDB" id="4187885at2759"/>
<accession>A0A1J9QUR4</accession>
<feature type="compositionally biased region" description="Polar residues" evidence="1">
    <location>
        <begin position="35"/>
        <end position="81"/>
    </location>
</feature>
<reference evidence="2 3" key="1">
    <citation type="submission" date="2015-07" db="EMBL/GenBank/DDBJ databases">
        <title>Emmonsia species relationships and genome sequence.</title>
        <authorList>
            <consortium name="The Broad Institute Genomics Platform"/>
            <person name="Cuomo C.A."/>
            <person name="Munoz J.F."/>
            <person name="Imamovic A."/>
            <person name="Priest M.E."/>
            <person name="Young S."/>
            <person name="Clay O.K."/>
            <person name="McEwen J.G."/>
        </authorList>
    </citation>
    <scope>NUCLEOTIDE SEQUENCE [LARGE SCALE GENOMIC DNA]</scope>
    <source>
        <strain evidence="2 3">UAMH 9510</strain>
    </source>
</reference>
<comment type="caution">
    <text evidence="2">The sequence shown here is derived from an EMBL/GenBank/DDBJ whole genome shotgun (WGS) entry which is preliminary data.</text>
</comment>